<name>A0ABZ2T649_9ENTE</name>
<dbReference type="Proteomes" id="UP000195080">
    <property type="component" value="Chromosome"/>
</dbReference>
<dbReference type="PROSITE" id="PS50911">
    <property type="entry name" value="CHAP"/>
    <property type="match status" value="1"/>
</dbReference>
<protein>
    <recommendedName>
        <fullName evidence="1">Peptidase C51 domain-containing protein</fullName>
    </recommendedName>
</protein>
<dbReference type="SUPFAM" id="SSF54001">
    <property type="entry name" value="Cysteine proteinases"/>
    <property type="match status" value="1"/>
</dbReference>
<dbReference type="InterPro" id="IPR044081">
    <property type="entry name" value="DUF5776"/>
</dbReference>
<dbReference type="Gene3D" id="3.90.1720.10">
    <property type="entry name" value="endopeptidase domain like (from Nostoc punctiforme)"/>
    <property type="match status" value="1"/>
</dbReference>
<keyword evidence="3" id="KW-1185">Reference proteome</keyword>
<dbReference type="RefSeq" id="WP_254907510.1">
    <property type="nucleotide sequence ID" value="NZ_CP147248.1"/>
</dbReference>
<reference evidence="2 3" key="2">
    <citation type="submission" date="2024-03" db="EMBL/GenBank/DDBJ databases">
        <title>The Genome Sequence of Enterococcus sp. DIV0727d.</title>
        <authorList>
            <consortium name="The Broad Institute Genomics Platform"/>
            <consortium name="The Broad Institute Microbial Omics Core"/>
            <consortium name="The Broad Institute Genomic Center for Infectious Diseases"/>
            <person name="Earl A."/>
            <person name="Manson A."/>
            <person name="Gilmore M."/>
            <person name="Schwartman J."/>
            <person name="Shea T."/>
            <person name="Abouelleil A."/>
            <person name="Cao P."/>
            <person name="Chapman S."/>
            <person name="Cusick C."/>
            <person name="Young S."/>
            <person name="Neafsey D."/>
            <person name="Nusbaum C."/>
            <person name="Birren B."/>
        </authorList>
    </citation>
    <scope>NUCLEOTIDE SEQUENCE [LARGE SCALE GENOMIC DNA]</scope>
    <source>
        <strain evidence="2 3">12C11_DIV0727</strain>
    </source>
</reference>
<evidence type="ECO:0000259" key="1">
    <source>
        <dbReference type="PROSITE" id="PS50911"/>
    </source>
</evidence>
<feature type="domain" description="Peptidase C51" evidence="1">
    <location>
        <begin position="1"/>
        <end position="76"/>
    </location>
</feature>
<dbReference type="InterPro" id="IPR038765">
    <property type="entry name" value="Papain-like_cys_pep_sf"/>
</dbReference>
<accession>A0ABZ2T649</accession>
<evidence type="ECO:0000313" key="2">
    <source>
        <dbReference type="EMBL" id="WYJ86857.1"/>
    </source>
</evidence>
<dbReference type="Pfam" id="PF05257">
    <property type="entry name" value="CHAP"/>
    <property type="match status" value="1"/>
</dbReference>
<evidence type="ECO:0000313" key="3">
    <source>
        <dbReference type="Proteomes" id="UP000195080"/>
    </source>
</evidence>
<dbReference type="InterPro" id="IPR007921">
    <property type="entry name" value="CHAP_dom"/>
</dbReference>
<reference evidence="3" key="1">
    <citation type="submission" date="2017-05" db="EMBL/GenBank/DDBJ databases">
        <title>The Genome Sequence of EEnterococcus faecalis 9F2_4866.</title>
        <authorList>
            <consortium name="The Broad Institute Genomics Platform"/>
            <consortium name="The Broad Institute Genomic Center for Infectious Diseases"/>
            <person name="Earl A."/>
            <person name="Manson A."/>
            <person name="Schwartman J."/>
            <person name="Gilmore M."/>
            <person name="Abouelleil A."/>
            <person name="Cao P."/>
            <person name="Chapman S."/>
            <person name="Cusick C."/>
            <person name="Shea T."/>
            <person name="Young S."/>
            <person name="Neafsey D."/>
            <person name="Nusbaum C."/>
            <person name="Birren B."/>
        </authorList>
    </citation>
    <scope>NUCLEOTIDE SEQUENCE [LARGE SCALE GENOMIC DNA]</scope>
    <source>
        <strain evidence="3">12C11_DIV0727</strain>
    </source>
</reference>
<gene>
    <name evidence="2" type="ORF">A5866_001941</name>
</gene>
<sequence>MDWNANQWGNNAKIQGYKVDMNPKRGSVAYWSAKYHVAWVAAVDGNRVLIEEYNYDYNGNYNSRWIDKNVVDGYIHFKDMSATLPPIDLTNYFTVNPKKVAAKVNSWVYNNKDTFSAATQSREIKKDEMIDIVRIEYSSTGYPRLVTKEGYLSANKNYFVKLPDNINDYITTAQRLVTKENIWVYSDKDTFSAETQVVQIPKDTMIEVKSIIFSKDGWPRLVTDQGYVSANKNYVKPVLGNIDDYITIAQRLVTKENIWVYSDKDTFSAETQVIQIPKDTMIEVKSIIFSKDGWPRLVTDQGYVSANKNYVKPTIDNIDQYVTNIGEVEVKQDIWSYNDKDIFASNTQSVQIKKGTILTVQGIIFSKDGWPRLVTDQGYVSANKNYVSLIN</sequence>
<dbReference type="EMBL" id="CP147248">
    <property type="protein sequence ID" value="WYJ86857.1"/>
    <property type="molecule type" value="Genomic_DNA"/>
</dbReference>
<organism evidence="2 3">
    <name type="scientific">Candidatus Enterococcus lemimoniae</name>
    <dbReference type="NCBI Taxonomy" id="1834167"/>
    <lineage>
        <taxon>Bacteria</taxon>
        <taxon>Bacillati</taxon>
        <taxon>Bacillota</taxon>
        <taxon>Bacilli</taxon>
        <taxon>Lactobacillales</taxon>
        <taxon>Enterococcaceae</taxon>
        <taxon>Enterococcus</taxon>
    </lineage>
</organism>
<dbReference type="Pfam" id="PF19087">
    <property type="entry name" value="DUF5776"/>
    <property type="match status" value="4"/>
</dbReference>
<proteinExistence type="predicted"/>